<feature type="domain" description="Core-binding (CB)" evidence="7">
    <location>
        <begin position="157"/>
        <end position="236"/>
    </location>
</feature>
<evidence type="ECO:0000256" key="3">
    <source>
        <dbReference type="ARBA" id="ARBA00023125"/>
    </source>
</evidence>
<evidence type="ECO:0000259" key="6">
    <source>
        <dbReference type="PROSITE" id="PS51898"/>
    </source>
</evidence>
<evidence type="ECO:0000313" key="9">
    <source>
        <dbReference type="Proteomes" id="UP001171916"/>
    </source>
</evidence>
<sequence>MPKNDTDIHFVKGILYSRWNQTKIVWEVPNYPGNLEKLVAHFGDRISLITKDEKIITGHTNKSIVAKNEVLIIKTQTKRLRLLFGFIPELIKQVKTIPYANWDGKNKWWTIPFSEQFLEEINQVAERLNLKIIYEIETKKEQGIKKLKSSETAFYKSCPADYVNKLTELRYSANTAKSYIPLFEEFINHFPTEDLDTLNDKHVMEFSRFLVTERKVSTSYQNQAINAIKFYFEKVLGGKRKLYFVERPRKEQVLPTVCSVEEIQKILSSVKNIKHKAILSVIYSAGLRISEVINLPIKAIDSGRMQIHIKNAKGNKDRYTILSKKVLELLRVYFKKEQPHYWLFEGMGSTKENPVQYSTRSIQSILKAALKKAGIKKHVTVHTLRHSFATHLLENGTDLRYIQSLLGHSNPKTTEIYTHITTKGFNQIISPLDKLDI</sequence>
<dbReference type="PANTHER" id="PTHR30349">
    <property type="entry name" value="PHAGE INTEGRASE-RELATED"/>
    <property type="match status" value="1"/>
</dbReference>
<dbReference type="SUPFAM" id="SSF56349">
    <property type="entry name" value="DNA breaking-rejoining enzymes"/>
    <property type="match status" value="1"/>
</dbReference>
<dbReference type="Gene3D" id="1.10.150.130">
    <property type="match status" value="1"/>
</dbReference>
<dbReference type="InterPro" id="IPR004107">
    <property type="entry name" value="Integrase_SAM-like_N"/>
</dbReference>
<accession>A0ABT7Y9Q1</accession>
<dbReference type="Pfam" id="PF13495">
    <property type="entry name" value="Phage_int_SAM_4"/>
    <property type="match status" value="1"/>
</dbReference>
<dbReference type="PROSITE" id="PS51898">
    <property type="entry name" value="TYR_RECOMBINASE"/>
    <property type="match status" value="1"/>
</dbReference>
<dbReference type="Pfam" id="PF00589">
    <property type="entry name" value="Phage_integrase"/>
    <property type="match status" value="1"/>
</dbReference>
<evidence type="ECO:0000313" key="8">
    <source>
        <dbReference type="EMBL" id="MDN3203229.1"/>
    </source>
</evidence>
<protein>
    <submittedName>
        <fullName evidence="8">Tyrosine-type recombinase/integrase</fullName>
    </submittedName>
</protein>
<evidence type="ECO:0000256" key="1">
    <source>
        <dbReference type="ARBA" id="ARBA00008857"/>
    </source>
</evidence>
<keyword evidence="4" id="KW-0233">DNA recombination</keyword>
<dbReference type="PROSITE" id="PS51900">
    <property type="entry name" value="CB"/>
    <property type="match status" value="1"/>
</dbReference>
<dbReference type="PANTHER" id="PTHR30349:SF64">
    <property type="entry name" value="PROPHAGE INTEGRASE INTD-RELATED"/>
    <property type="match status" value="1"/>
</dbReference>
<feature type="domain" description="Tyr recombinase" evidence="6">
    <location>
        <begin position="253"/>
        <end position="430"/>
    </location>
</feature>
<dbReference type="InterPro" id="IPR044068">
    <property type="entry name" value="CB"/>
</dbReference>
<comment type="caution">
    <text evidence="8">The sequence shown here is derived from an EMBL/GenBank/DDBJ whole genome shotgun (WGS) entry which is preliminary data.</text>
</comment>
<dbReference type="InterPro" id="IPR013762">
    <property type="entry name" value="Integrase-like_cat_sf"/>
</dbReference>
<dbReference type="InterPro" id="IPR011010">
    <property type="entry name" value="DNA_brk_join_enz"/>
</dbReference>
<evidence type="ECO:0000256" key="5">
    <source>
        <dbReference type="PROSITE-ProRule" id="PRU01248"/>
    </source>
</evidence>
<evidence type="ECO:0000256" key="4">
    <source>
        <dbReference type="ARBA" id="ARBA00023172"/>
    </source>
</evidence>
<evidence type="ECO:0000256" key="2">
    <source>
        <dbReference type="ARBA" id="ARBA00022908"/>
    </source>
</evidence>
<keyword evidence="3 5" id="KW-0238">DNA-binding</keyword>
<dbReference type="Proteomes" id="UP001171916">
    <property type="component" value="Unassembled WGS sequence"/>
</dbReference>
<reference evidence="8" key="1">
    <citation type="submission" date="2023-06" db="EMBL/GenBank/DDBJ databases">
        <title>Robiginitalea aurantiacus sp. nov. and Algoriphagus sediminis sp. nov., isolated from coastal sediment.</title>
        <authorList>
            <person name="Zhou Z.Y."/>
            <person name="An J."/>
            <person name="Jia Y.W."/>
            <person name="Du Z.J."/>
        </authorList>
    </citation>
    <scope>NUCLEOTIDE SEQUENCE</scope>
    <source>
        <strain evidence="8">C2-7</strain>
    </source>
</reference>
<dbReference type="InterPro" id="IPR050090">
    <property type="entry name" value="Tyrosine_recombinase_XerCD"/>
</dbReference>
<dbReference type="EMBL" id="JAUEPH010000002">
    <property type="protein sequence ID" value="MDN3203229.1"/>
    <property type="molecule type" value="Genomic_DNA"/>
</dbReference>
<keyword evidence="2" id="KW-0229">DNA integration</keyword>
<keyword evidence="9" id="KW-1185">Reference proteome</keyword>
<name>A0ABT7Y9Q1_9BACT</name>
<dbReference type="InterPro" id="IPR010998">
    <property type="entry name" value="Integrase_recombinase_N"/>
</dbReference>
<evidence type="ECO:0000259" key="7">
    <source>
        <dbReference type="PROSITE" id="PS51900"/>
    </source>
</evidence>
<organism evidence="8 9">
    <name type="scientific">Algoriphagus sediminis</name>
    <dbReference type="NCBI Taxonomy" id="3057113"/>
    <lineage>
        <taxon>Bacteria</taxon>
        <taxon>Pseudomonadati</taxon>
        <taxon>Bacteroidota</taxon>
        <taxon>Cytophagia</taxon>
        <taxon>Cytophagales</taxon>
        <taxon>Cyclobacteriaceae</taxon>
        <taxon>Algoriphagus</taxon>
    </lineage>
</organism>
<dbReference type="InterPro" id="IPR002104">
    <property type="entry name" value="Integrase_catalytic"/>
</dbReference>
<proteinExistence type="inferred from homology"/>
<dbReference type="Gene3D" id="1.10.443.10">
    <property type="entry name" value="Intergrase catalytic core"/>
    <property type="match status" value="1"/>
</dbReference>
<gene>
    <name evidence="8" type="ORF">QVH07_03680</name>
</gene>
<comment type="similarity">
    <text evidence="1">Belongs to the 'phage' integrase family.</text>
</comment>